<dbReference type="Proteomes" id="UP001416858">
    <property type="component" value="Unassembled WGS sequence"/>
</dbReference>
<accession>A0ABP9VYX8</accession>
<gene>
    <name evidence="1" type="ORF">Rcae01_05827</name>
</gene>
<sequence length="67" mass="7357">MLMALAARTVRMQRVTRSILTGRRTPLRYENHPVGAKVDGIGIGIPAYGSPLRFAFGFNQQAVGDVR</sequence>
<protein>
    <submittedName>
        <fullName evidence="1">Uncharacterized protein</fullName>
    </submittedName>
</protein>
<evidence type="ECO:0000313" key="1">
    <source>
        <dbReference type="EMBL" id="GAA5510319.1"/>
    </source>
</evidence>
<organism evidence="1 2">
    <name type="scientific">Novipirellula caenicola</name>
    <dbReference type="NCBI Taxonomy" id="1536901"/>
    <lineage>
        <taxon>Bacteria</taxon>
        <taxon>Pseudomonadati</taxon>
        <taxon>Planctomycetota</taxon>
        <taxon>Planctomycetia</taxon>
        <taxon>Pirellulales</taxon>
        <taxon>Pirellulaceae</taxon>
        <taxon>Novipirellula</taxon>
    </lineage>
</organism>
<name>A0ABP9VYX8_9BACT</name>
<keyword evidence="2" id="KW-1185">Reference proteome</keyword>
<dbReference type="EMBL" id="BAABRO010000021">
    <property type="protein sequence ID" value="GAA5510319.1"/>
    <property type="molecule type" value="Genomic_DNA"/>
</dbReference>
<proteinExistence type="predicted"/>
<reference evidence="1 2" key="1">
    <citation type="submission" date="2024-02" db="EMBL/GenBank/DDBJ databases">
        <title>Rhodopirellula caenicola NBRC 110016.</title>
        <authorList>
            <person name="Ichikawa N."/>
            <person name="Katano-Makiyama Y."/>
            <person name="Hidaka K."/>
        </authorList>
    </citation>
    <scope>NUCLEOTIDE SEQUENCE [LARGE SCALE GENOMIC DNA]</scope>
    <source>
        <strain evidence="1 2">NBRC 110016</strain>
    </source>
</reference>
<comment type="caution">
    <text evidence="1">The sequence shown here is derived from an EMBL/GenBank/DDBJ whole genome shotgun (WGS) entry which is preliminary data.</text>
</comment>
<evidence type="ECO:0000313" key="2">
    <source>
        <dbReference type="Proteomes" id="UP001416858"/>
    </source>
</evidence>